<feature type="compositionally biased region" description="Basic and acidic residues" evidence="10">
    <location>
        <begin position="410"/>
        <end position="441"/>
    </location>
</feature>
<feature type="transmembrane region" description="Helical" evidence="9">
    <location>
        <begin position="63"/>
        <end position="81"/>
    </location>
</feature>
<dbReference type="RefSeq" id="WP_094451110.1">
    <property type="nucleotide sequence ID" value="NZ_NMVI01000018.1"/>
</dbReference>
<dbReference type="EMBL" id="NMVI01000018">
    <property type="protein sequence ID" value="OYN86543.1"/>
    <property type="molecule type" value="Genomic_DNA"/>
</dbReference>
<dbReference type="Gene3D" id="1.20.1640.10">
    <property type="entry name" value="Multidrug efflux transporter AcrB transmembrane domain"/>
    <property type="match status" value="1"/>
</dbReference>
<evidence type="ECO:0000256" key="10">
    <source>
        <dbReference type="SAM" id="MobiDB-lite"/>
    </source>
</evidence>
<feature type="transmembrane region" description="Helical" evidence="9">
    <location>
        <begin position="316"/>
        <end position="340"/>
    </location>
</feature>
<comment type="subunit">
    <text evidence="9">Forms a complex with SecD. Part of the essential Sec protein translocation apparatus which comprises SecA, SecYEG and auxiliary proteins SecDF. Other proteins may also be involved.</text>
</comment>
<dbReference type="Proteomes" id="UP000216533">
    <property type="component" value="Unassembled WGS sequence"/>
</dbReference>
<feature type="transmembrane region" description="Helical" evidence="9">
    <location>
        <begin position="209"/>
        <end position="231"/>
    </location>
</feature>
<comment type="subcellular location">
    <subcellularLocation>
        <location evidence="1 9">Cell membrane</location>
        <topology evidence="1 9">Multi-pass membrane protein</topology>
    </subcellularLocation>
</comment>
<feature type="transmembrane region" description="Helical" evidence="9">
    <location>
        <begin position="183"/>
        <end position="202"/>
    </location>
</feature>
<feature type="compositionally biased region" description="Basic and acidic residues" evidence="10">
    <location>
        <begin position="7"/>
        <end position="25"/>
    </location>
</feature>
<evidence type="ECO:0000313" key="12">
    <source>
        <dbReference type="EMBL" id="OYN86543.1"/>
    </source>
</evidence>
<evidence type="ECO:0000256" key="9">
    <source>
        <dbReference type="HAMAP-Rule" id="MF_01464"/>
    </source>
</evidence>
<proteinExistence type="inferred from homology"/>
<comment type="similarity">
    <text evidence="9">Belongs to the SecD/SecF family. SecF subfamily.</text>
</comment>
<dbReference type="AlphaFoldDB" id="A0A255EEH9"/>
<evidence type="ECO:0000256" key="6">
    <source>
        <dbReference type="ARBA" id="ARBA00022989"/>
    </source>
</evidence>
<evidence type="ECO:0000256" key="1">
    <source>
        <dbReference type="ARBA" id="ARBA00004651"/>
    </source>
</evidence>
<dbReference type="GO" id="GO:0065002">
    <property type="term" value="P:intracellular protein transmembrane transport"/>
    <property type="evidence" value="ECO:0007669"/>
    <property type="project" value="UniProtKB-UniRule"/>
</dbReference>
<evidence type="ECO:0000256" key="3">
    <source>
        <dbReference type="ARBA" id="ARBA00022475"/>
    </source>
</evidence>
<evidence type="ECO:0000256" key="2">
    <source>
        <dbReference type="ARBA" id="ARBA00022448"/>
    </source>
</evidence>
<keyword evidence="7 9" id="KW-0811">Translocation</keyword>
<keyword evidence="8 9" id="KW-0472">Membrane</keyword>
<gene>
    <name evidence="9 12" type="primary">secF</name>
    <name evidence="12" type="ORF">CGZ92_09395</name>
</gene>
<comment type="function">
    <text evidence="9">Part of the Sec protein translocase complex. Interacts with the SecYEG preprotein conducting channel. SecDF uses the proton motive force (PMF) to complete protein translocation after the ATP-dependent function of SecA.</text>
</comment>
<feature type="region of interest" description="Disordered" evidence="10">
    <location>
        <begin position="1"/>
        <end position="38"/>
    </location>
</feature>
<evidence type="ECO:0000313" key="13">
    <source>
        <dbReference type="Proteomes" id="UP000216533"/>
    </source>
</evidence>
<dbReference type="InterPro" id="IPR005665">
    <property type="entry name" value="SecF_bac"/>
</dbReference>
<dbReference type="GO" id="GO:0005886">
    <property type="term" value="C:plasma membrane"/>
    <property type="evidence" value="ECO:0007669"/>
    <property type="project" value="UniProtKB-SubCell"/>
</dbReference>
<dbReference type="SUPFAM" id="SSF82866">
    <property type="entry name" value="Multidrug efflux transporter AcrB transmembrane domain"/>
    <property type="match status" value="1"/>
</dbReference>
<dbReference type="InterPro" id="IPR022645">
    <property type="entry name" value="SecD/SecF_bac"/>
</dbReference>
<dbReference type="InterPro" id="IPR022646">
    <property type="entry name" value="SecD/SecF_CS"/>
</dbReference>
<keyword evidence="6 9" id="KW-1133">Transmembrane helix</keyword>
<feature type="transmembrane region" description="Helical" evidence="9">
    <location>
        <begin position="237"/>
        <end position="256"/>
    </location>
</feature>
<keyword evidence="4 9" id="KW-0812">Transmembrane</keyword>
<name>A0A255EEH9_9ACTN</name>
<dbReference type="Pfam" id="PF07549">
    <property type="entry name" value="Sec_GG"/>
    <property type="match status" value="1"/>
</dbReference>
<evidence type="ECO:0000256" key="8">
    <source>
        <dbReference type="ARBA" id="ARBA00023136"/>
    </source>
</evidence>
<evidence type="ECO:0000256" key="7">
    <source>
        <dbReference type="ARBA" id="ARBA00023010"/>
    </source>
</evidence>
<dbReference type="NCBIfam" id="TIGR00966">
    <property type="entry name" value="transloc_SecF"/>
    <property type="match status" value="1"/>
</dbReference>
<protein>
    <recommendedName>
        <fullName evidence="9">Protein-export membrane protein SecF</fullName>
    </recommendedName>
</protein>
<evidence type="ECO:0000259" key="11">
    <source>
        <dbReference type="Pfam" id="PF02355"/>
    </source>
</evidence>
<feature type="domain" description="Protein export membrane protein SecD/SecF C-terminal" evidence="11">
    <location>
        <begin position="159"/>
        <end position="343"/>
    </location>
</feature>
<evidence type="ECO:0000256" key="4">
    <source>
        <dbReference type="ARBA" id="ARBA00022692"/>
    </source>
</evidence>
<dbReference type="PANTHER" id="PTHR30081:SF8">
    <property type="entry name" value="PROTEIN TRANSLOCASE SUBUNIT SECF"/>
    <property type="match status" value="1"/>
</dbReference>
<dbReference type="GO" id="GO:0006605">
    <property type="term" value="P:protein targeting"/>
    <property type="evidence" value="ECO:0007669"/>
    <property type="project" value="UniProtKB-UniRule"/>
</dbReference>
<keyword evidence="5 9" id="KW-0653">Protein transport</keyword>
<comment type="caution">
    <text evidence="12">The sequence shown here is derived from an EMBL/GenBank/DDBJ whole genome shotgun (WGS) entry which is preliminary data.</text>
</comment>
<feature type="compositionally biased region" description="Basic residues" evidence="10">
    <location>
        <begin position="475"/>
        <end position="485"/>
    </location>
</feature>
<evidence type="ECO:0000256" key="5">
    <source>
        <dbReference type="ARBA" id="ARBA00022927"/>
    </source>
</evidence>
<accession>A0A255EEH9</accession>
<dbReference type="InterPro" id="IPR048634">
    <property type="entry name" value="SecD_SecF_C"/>
</dbReference>
<dbReference type="GO" id="GO:0015450">
    <property type="term" value="F:protein-transporting ATPase activity"/>
    <property type="evidence" value="ECO:0007669"/>
    <property type="project" value="InterPro"/>
</dbReference>
<reference evidence="12 13" key="1">
    <citation type="submission" date="2017-07" db="EMBL/GenBank/DDBJ databases">
        <title>Draft whole genome sequences of clinical Proprionibacteriaceae strains.</title>
        <authorList>
            <person name="Bernier A.-M."/>
            <person name="Bernard K."/>
            <person name="Domingo M.-C."/>
        </authorList>
    </citation>
    <scope>NUCLEOTIDE SEQUENCE [LARGE SCALE GENOMIC DNA]</scope>
    <source>
        <strain evidence="12 13">NML 160184</strain>
    </source>
</reference>
<dbReference type="HAMAP" id="MF_01464_B">
    <property type="entry name" value="SecF_B"/>
    <property type="match status" value="1"/>
</dbReference>
<dbReference type="GO" id="GO:0043952">
    <property type="term" value="P:protein transport by the Sec complex"/>
    <property type="evidence" value="ECO:0007669"/>
    <property type="project" value="UniProtKB-UniRule"/>
</dbReference>
<keyword evidence="2 9" id="KW-0813">Transport</keyword>
<dbReference type="PRINTS" id="PR01755">
    <property type="entry name" value="SECFTRNLCASE"/>
</dbReference>
<dbReference type="PANTHER" id="PTHR30081">
    <property type="entry name" value="PROTEIN-EXPORT MEMBRANE PROTEIN SEC"/>
    <property type="match status" value="1"/>
</dbReference>
<feature type="transmembrane region" description="Helical" evidence="9">
    <location>
        <begin position="291"/>
        <end position="310"/>
    </location>
</feature>
<sequence length="485" mass="51188">MSPAKADTSKDVETRKDARDADKRAAAKRAGSSWAKKSSEKKSLPERLYTGDLAYNFIKGRKTWYIVSAIVVLLCIGAIALRGLNLGIEFRGGADFQVTVEAASEEVQSDLREALQASEVPDLGGTTIQVLGENRIRVQTRSLDVDELSIIRGTIAETLGVSEDAIDYGFVGASWGGALTQRALVAVGIFLVLVTVVIGIYFRNWSMAGAAILALFHDIIVTVGVYAAVGFTVSPSTVIALLTILGYSLYDTVVVFDRVKENAAKVPRAQFPEAANQAVNQVIVRSINTTIVGVIPVAAVLFAGWFYLGIGPLKDLGLAMLVGMLAGAYSSLFIATPLLVDMSGGTGSKAAGKRRRAEARADAKAKAKAAPKPTVVVTADEEDAEALPATSTDGSATAEDAKKSGASKTTAEKDAAADRRVKAADARAKRRQQRADARDEAGDTSDAANAGESADEVKASSSDSTAKPAPGTRSQPRRRPRKRRS</sequence>
<organism evidence="12 13">
    <name type="scientific">Parenemella sanctibonifatiensis</name>
    <dbReference type="NCBI Taxonomy" id="2016505"/>
    <lineage>
        <taxon>Bacteria</taxon>
        <taxon>Bacillati</taxon>
        <taxon>Actinomycetota</taxon>
        <taxon>Actinomycetes</taxon>
        <taxon>Propionibacteriales</taxon>
        <taxon>Propionibacteriaceae</taxon>
        <taxon>Parenemella</taxon>
    </lineage>
</organism>
<dbReference type="InterPro" id="IPR022813">
    <property type="entry name" value="SecD/SecF_arch_bac"/>
</dbReference>
<keyword evidence="3 9" id="KW-1003">Cell membrane</keyword>
<dbReference type="Pfam" id="PF02355">
    <property type="entry name" value="SecD_SecF_C"/>
    <property type="match status" value="1"/>
</dbReference>
<feature type="region of interest" description="Disordered" evidence="10">
    <location>
        <begin position="346"/>
        <end position="485"/>
    </location>
</feature>